<dbReference type="InterPro" id="IPR003615">
    <property type="entry name" value="HNH_nuc"/>
</dbReference>
<dbReference type="PANTHER" id="PTHR33877">
    <property type="entry name" value="SLL1193 PROTEIN"/>
    <property type="match status" value="1"/>
</dbReference>
<keyword evidence="2" id="KW-0378">Hydrolase</keyword>
<dbReference type="Proteomes" id="UP001595190">
    <property type="component" value="Unassembled WGS sequence"/>
</dbReference>
<reference evidence="2 3" key="1">
    <citation type="submission" date="2024-09" db="EMBL/GenBank/DDBJ databases">
        <title>Description of Labrys sedimenti sp. nov., isolated from a diclofenac-degrading enrichment culture, and genome-based reclassification of Labrys portucalensis as a later heterotypic synonym of Labrys neptuniae.</title>
        <authorList>
            <person name="Tancsics A."/>
            <person name="Csepanyi A."/>
        </authorList>
    </citation>
    <scope>NUCLEOTIDE SEQUENCE [LARGE SCALE GENOMIC DNA]</scope>
    <source>
        <strain evidence="2 3">LMG 23412</strain>
    </source>
</reference>
<comment type="caution">
    <text evidence="2">The sequence shown here is derived from an EMBL/GenBank/DDBJ whole genome shotgun (WGS) entry which is preliminary data.</text>
</comment>
<proteinExistence type="predicted"/>
<dbReference type="Pfam" id="PF01844">
    <property type="entry name" value="HNH"/>
    <property type="match status" value="1"/>
</dbReference>
<organism evidence="2 3">
    <name type="scientific">Labrys neptuniae</name>
    <dbReference type="NCBI Taxonomy" id="376174"/>
    <lineage>
        <taxon>Bacteria</taxon>
        <taxon>Pseudomonadati</taxon>
        <taxon>Pseudomonadota</taxon>
        <taxon>Alphaproteobacteria</taxon>
        <taxon>Hyphomicrobiales</taxon>
        <taxon>Xanthobacteraceae</taxon>
        <taxon>Labrys</taxon>
    </lineage>
</organism>
<dbReference type="GO" id="GO:0004519">
    <property type="term" value="F:endonuclease activity"/>
    <property type="evidence" value="ECO:0007669"/>
    <property type="project" value="UniProtKB-KW"/>
</dbReference>
<feature type="domain" description="HNH nuclease" evidence="1">
    <location>
        <begin position="10"/>
        <end position="63"/>
    </location>
</feature>
<dbReference type="EMBL" id="JBHGPK010000001">
    <property type="protein sequence ID" value="MFC2248767.1"/>
    <property type="molecule type" value="Genomic_DNA"/>
</dbReference>
<keyword evidence="2" id="KW-0540">Nuclease</keyword>
<evidence type="ECO:0000259" key="1">
    <source>
        <dbReference type="SMART" id="SM00507"/>
    </source>
</evidence>
<name>A0ABV6Z997_9HYPH</name>
<dbReference type="InterPro" id="IPR052892">
    <property type="entry name" value="NA-targeting_endonuclease"/>
</dbReference>
<protein>
    <submittedName>
        <fullName evidence="2">HNH endonuclease</fullName>
    </submittedName>
</protein>
<gene>
    <name evidence="2" type="ORF">ACETRX_04000</name>
</gene>
<evidence type="ECO:0000313" key="2">
    <source>
        <dbReference type="EMBL" id="MFC2248767.1"/>
    </source>
</evidence>
<evidence type="ECO:0000313" key="3">
    <source>
        <dbReference type="Proteomes" id="UP001595190"/>
    </source>
</evidence>
<dbReference type="InterPro" id="IPR002711">
    <property type="entry name" value="HNH"/>
</dbReference>
<keyword evidence="2" id="KW-0255">Endonuclease</keyword>
<dbReference type="CDD" id="cd00085">
    <property type="entry name" value="HNHc"/>
    <property type="match status" value="1"/>
</dbReference>
<dbReference type="SMART" id="SM00507">
    <property type="entry name" value="HNHc"/>
    <property type="match status" value="1"/>
</dbReference>
<dbReference type="RefSeq" id="WP_394308705.1">
    <property type="nucleotide sequence ID" value="NZ_JBHGPK010000001.1"/>
</dbReference>
<sequence>MSERIPVKKSLRFEVFKRDRFACQYCGATPPGALLEVDHIHPVAEGGDNGIDNLITACEACNRGKGARLLSSIPISLADKAELVAEKEEQIAGFEAIMRAKRERLDGDAWDIAEAWMSEYGADFISKADLRSIRNFVEKLGKETVLDAANTAAARFDWSQSRGFKYFCGTCWGILKERQQ</sequence>
<dbReference type="PANTHER" id="PTHR33877:SF2">
    <property type="entry name" value="OS07G0170200 PROTEIN"/>
    <property type="match status" value="1"/>
</dbReference>
<dbReference type="Gene3D" id="1.10.30.50">
    <property type="match status" value="1"/>
</dbReference>
<accession>A0ABV6Z997</accession>